<dbReference type="Gene3D" id="3.40.50.1820">
    <property type="entry name" value="alpha/beta hydrolase"/>
    <property type="match status" value="1"/>
</dbReference>
<feature type="domain" description="AB hydrolase-1" evidence="5">
    <location>
        <begin position="335"/>
        <end position="528"/>
    </location>
</feature>
<dbReference type="InterPro" id="IPR029058">
    <property type="entry name" value="AB_hydrolase_fold"/>
</dbReference>
<gene>
    <name evidence="7" type="primary">phaC</name>
    <name evidence="7" type="ORF">I5731_17995</name>
</gene>
<sequence length="605" mass="67416">MADVKTGSTESPLLRYVVNNPDAFAHNLAAIVEAAGKAAAAYLEPRERGEAKAVLSDEIAEVVKTLAHVGDYWLRDPARLVEAQSRLMNGFMDLWTQSLRRATGEPAEDVVQPAPGDKRFADAEWKENQFFDFLKQAYLLSSRWAEQMVSEAKEIDPHIQHKADFYVRQISAALSPSNFVMTNPELLRETLASNGENLARGLRMLAEDIEAGKGELRIRQSDPGSFKVGENLATTPGSVIFENEVCQIIQYEATTEKVLKRPLLIVPPWINKFYVLDLNPEKSLIKWAVDQGHTVFVISWVNPDERLAAKSFEHYMREGILTGVDVACKVSRTNEVNTVGYCVGGTLLAVTLAWCAATGDDRIKSATLFTTQVDFTHAGDLKVFVDEEQIRILEQRMASRGYLEGSKMASAFNSLRANDLIWPYFINNYMRGREPFPFDLLYWNSDSTRMPAANHSFYLRNCYLENNLAKGILEVAGERLDLSKVTVPIYNLATREDHIAPAESVYLGSRLFGGPVKFVMAGSGHIAGVINPPARKKYQFWSGGPADGDLAGWIAGATETPGSWWPDWDGWLRSLDDREAKARRIGGGRYNPIEPAPGSFVRTRA</sequence>
<evidence type="ECO:0000256" key="3">
    <source>
        <dbReference type="ARBA" id="ARBA00022679"/>
    </source>
</evidence>
<feature type="domain" description="Poly-beta-hydroxybutyrate polymerase N-terminal" evidence="6">
    <location>
        <begin position="117"/>
        <end position="288"/>
    </location>
</feature>
<name>A0A931I3S5_9HYPH</name>
<dbReference type="InterPro" id="IPR010941">
    <property type="entry name" value="PhaC_N"/>
</dbReference>
<accession>A0A931I3S5</accession>
<evidence type="ECO:0000313" key="8">
    <source>
        <dbReference type="Proteomes" id="UP000631694"/>
    </source>
</evidence>
<keyword evidence="4" id="KW-0012">Acyltransferase</keyword>
<dbReference type="GO" id="GO:0016746">
    <property type="term" value="F:acyltransferase activity"/>
    <property type="evidence" value="ECO:0007669"/>
    <property type="project" value="UniProtKB-KW"/>
</dbReference>
<reference evidence="7" key="1">
    <citation type="submission" date="2020-12" db="EMBL/GenBank/DDBJ databases">
        <title>Methylobrevis albus sp. nov., isolated from fresh water lack sediment.</title>
        <authorList>
            <person name="Zou Q."/>
        </authorList>
    </citation>
    <scope>NUCLEOTIDE SEQUENCE</scope>
    <source>
        <strain evidence="7">L22</strain>
    </source>
</reference>
<dbReference type="Pfam" id="PF07167">
    <property type="entry name" value="PhaC_N"/>
    <property type="match status" value="1"/>
</dbReference>
<dbReference type="RefSeq" id="WP_197312799.1">
    <property type="nucleotide sequence ID" value="NZ_JADZLT010000056.1"/>
</dbReference>
<evidence type="ECO:0000256" key="4">
    <source>
        <dbReference type="ARBA" id="ARBA00023315"/>
    </source>
</evidence>
<dbReference type="NCBIfam" id="TIGR01838">
    <property type="entry name" value="PHA_synth_I"/>
    <property type="match status" value="1"/>
</dbReference>
<organism evidence="7 8">
    <name type="scientific">Methylobrevis albus</name>
    <dbReference type="NCBI Taxonomy" id="2793297"/>
    <lineage>
        <taxon>Bacteria</taxon>
        <taxon>Pseudomonadati</taxon>
        <taxon>Pseudomonadota</taxon>
        <taxon>Alphaproteobacteria</taxon>
        <taxon>Hyphomicrobiales</taxon>
        <taxon>Pleomorphomonadaceae</taxon>
        <taxon>Methylobrevis</taxon>
    </lineage>
</organism>
<evidence type="ECO:0000259" key="6">
    <source>
        <dbReference type="Pfam" id="PF07167"/>
    </source>
</evidence>
<dbReference type="EMBL" id="JADZLT010000056">
    <property type="protein sequence ID" value="MBH0239717.1"/>
    <property type="molecule type" value="Genomic_DNA"/>
</dbReference>
<comment type="caution">
    <text evidence="7">The sequence shown here is derived from an EMBL/GenBank/DDBJ whole genome shotgun (WGS) entry which is preliminary data.</text>
</comment>
<dbReference type="InterPro" id="IPR000073">
    <property type="entry name" value="AB_hydrolase_1"/>
</dbReference>
<dbReference type="InterPro" id="IPR010963">
    <property type="entry name" value="PHA_synth_I"/>
</dbReference>
<dbReference type="AlphaFoldDB" id="A0A931I3S5"/>
<dbReference type="Proteomes" id="UP000631694">
    <property type="component" value="Unassembled WGS sequence"/>
</dbReference>
<evidence type="ECO:0000259" key="5">
    <source>
        <dbReference type="Pfam" id="PF00561"/>
    </source>
</evidence>
<dbReference type="SUPFAM" id="SSF53474">
    <property type="entry name" value="alpha/beta-Hydrolases"/>
    <property type="match status" value="1"/>
</dbReference>
<dbReference type="GO" id="GO:0005737">
    <property type="term" value="C:cytoplasm"/>
    <property type="evidence" value="ECO:0007669"/>
    <property type="project" value="UniProtKB-SubCell"/>
</dbReference>
<dbReference type="GO" id="GO:0042619">
    <property type="term" value="P:poly-hydroxybutyrate biosynthetic process"/>
    <property type="evidence" value="ECO:0007669"/>
    <property type="project" value="InterPro"/>
</dbReference>
<keyword evidence="2" id="KW-0963">Cytoplasm</keyword>
<dbReference type="Pfam" id="PF00561">
    <property type="entry name" value="Abhydrolase_1"/>
    <property type="match status" value="1"/>
</dbReference>
<protein>
    <submittedName>
        <fullName evidence="7">Class I poly(R)-hydroxyalkanoic acid synthase</fullName>
    </submittedName>
</protein>
<dbReference type="InterPro" id="IPR051321">
    <property type="entry name" value="PHA/PHB_synthase"/>
</dbReference>
<proteinExistence type="predicted"/>
<comment type="subcellular location">
    <subcellularLocation>
        <location evidence="1">Cytoplasm</location>
    </subcellularLocation>
</comment>
<evidence type="ECO:0000313" key="7">
    <source>
        <dbReference type="EMBL" id="MBH0239717.1"/>
    </source>
</evidence>
<evidence type="ECO:0000256" key="1">
    <source>
        <dbReference type="ARBA" id="ARBA00004496"/>
    </source>
</evidence>
<keyword evidence="3" id="KW-0808">Transferase</keyword>
<dbReference type="PANTHER" id="PTHR36837">
    <property type="entry name" value="POLY(3-HYDROXYALKANOATE) POLYMERASE SUBUNIT PHAC"/>
    <property type="match status" value="1"/>
</dbReference>
<dbReference type="PANTHER" id="PTHR36837:SF5">
    <property type="entry name" value="POLY-3-HYDROXYBUTYRATE SYNTHASE"/>
    <property type="match status" value="1"/>
</dbReference>
<keyword evidence="8" id="KW-1185">Reference proteome</keyword>
<evidence type="ECO:0000256" key="2">
    <source>
        <dbReference type="ARBA" id="ARBA00022490"/>
    </source>
</evidence>